<feature type="compositionally biased region" description="Basic and acidic residues" evidence="1">
    <location>
        <begin position="196"/>
        <end position="216"/>
    </location>
</feature>
<name>A0AAV4H1S7_9GAST</name>
<protein>
    <submittedName>
        <fullName evidence="2">Uncharacterized protein</fullName>
    </submittedName>
</protein>
<feature type="region of interest" description="Disordered" evidence="1">
    <location>
        <begin position="164"/>
        <end position="216"/>
    </location>
</feature>
<feature type="region of interest" description="Disordered" evidence="1">
    <location>
        <begin position="58"/>
        <end position="77"/>
    </location>
</feature>
<keyword evidence="3" id="KW-1185">Reference proteome</keyword>
<sequence>MSLDLETAYTPLNEEDIAAATDQLQSLLTQIGSETHNDAVEMPVETASLGEAVKQELLPSTETSPASVTFPPGPIESSEVEIANSNVSVAEGLPQHYHQRAQDLLRHKDDSSPSISQCSKKPRTELRVELKRLSPDTVAALQRKSYKVDPQSYCSRSNRHIRANLSGTRAQRSMNTTSSVKVQRPRTSYSSASFKGRADRDGNKKPSSQGDKKNIDDLSLEEVKKLLIKSQASVRSLSSKLKENEKSENDVFGRLIGKMIGGVKSRRRLEGLKLHIHNLVCETILQDMEESAT</sequence>
<feature type="compositionally biased region" description="Polar residues" evidence="1">
    <location>
        <begin position="165"/>
        <end position="193"/>
    </location>
</feature>
<organism evidence="2 3">
    <name type="scientific">Elysia marginata</name>
    <dbReference type="NCBI Taxonomy" id="1093978"/>
    <lineage>
        <taxon>Eukaryota</taxon>
        <taxon>Metazoa</taxon>
        <taxon>Spiralia</taxon>
        <taxon>Lophotrochozoa</taxon>
        <taxon>Mollusca</taxon>
        <taxon>Gastropoda</taxon>
        <taxon>Heterobranchia</taxon>
        <taxon>Euthyneura</taxon>
        <taxon>Panpulmonata</taxon>
        <taxon>Sacoglossa</taxon>
        <taxon>Placobranchoidea</taxon>
        <taxon>Plakobranchidae</taxon>
        <taxon>Elysia</taxon>
    </lineage>
</organism>
<evidence type="ECO:0000313" key="3">
    <source>
        <dbReference type="Proteomes" id="UP000762676"/>
    </source>
</evidence>
<comment type="caution">
    <text evidence="2">The sequence shown here is derived from an EMBL/GenBank/DDBJ whole genome shotgun (WGS) entry which is preliminary data.</text>
</comment>
<dbReference type="EMBL" id="BMAT01008746">
    <property type="protein sequence ID" value="GFR91828.1"/>
    <property type="molecule type" value="Genomic_DNA"/>
</dbReference>
<gene>
    <name evidence="2" type="ORF">ElyMa_004337900</name>
</gene>
<feature type="region of interest" description="Disordered" evidence="1">
    <location>
        <begin position="104"/>
        <end position="127"/>
    </location>
</feature>
<accession>A0AAV4H1S7</accession>
<feature type="compositionally biased region" description="Polar residues" evidence="1">
    <location>
        <begin position="58"/>
        <end position="67"/>
    </location>
</feature>
<reference evidence="2 3" key="1">
    <citation type="journal article" date="2021" name="Elife">
        <title>Chloroplast acquisition without the gene transfer in kleptoplastic sea slugs, Plakobranchus ocellatus.</title>
        <authorList>
            <person name="Maeda T."/>
            <person name="Takahashi S."/>
            <person name="Yoshida T."/>
            <person name="Shimamura S."/>
            <person name="Takaki Y."/>
            <person name="Nagai Y."/>
            <person name="Toyoda A."/>
            <person name="Suzuki Y."/>
            <person name="Arimoto A."/>
            <person name="Ishii H."/>
            <person name="Satoh N."/>
            <person name="Nishiyama T."/>
            <person name="Hasebe M."/>
            <person name="Maruyama T."/>
            <person name="Minagawa J."/>
            <person name="Obokata J."/>
            <person name="Shigenobu S."/>
        </authorList>
    </citation>
    <scope>NUCLEOTIDE SEQUENCE [LARGE SCALE GENOMIC DNA]</scope>
</reference>
<proteinExistence type="predicted"/>
<dbReference type="Proteomes" id="UP000762676">
    <property type="component" value="Unassembled WGS sequence"/>
</dbReference>
<evidence type="ECO:0000313" key="2">
    <source>
        <dbReference type="EMBL" id="GFR91828.1"/>
    </source>
</evidence>
<dbReference type="AlphaFoldDB" id="A0AAV4H1S7"/>
<evidence type="ECO:0000256" key="1">
    <source>
        <dbReference type="SAM" id="MobiDB-lite"/>
    </source>
</evidence>